<evidence type="ECO:0000256" key="2">
    <source>
        <dbReference type="ARBA" id="ARBA00023125"/>
    </source>
</evidence>
<dbReference type="EMBL" id="LILC01000013">
    <property type="protein sequence ID" value="KOO46668.1"/>
    <property type="molecule type" value="Genomic_DNA"/>
</dbReference>
<dbReference type="STRING" id="284581.AMD01_10490"/>
<dbReference type="Gene3D" id="1.10.10.10">
    <property type="entry name" value="Winged helix-like DNA-binding domain superfamily/Winged helix DNA-binding domain"/>
    <property type="match status" value="1"/>
</dbReference>
<dbReference type="InterPro" id="IPR036388">
    <property type="entry name" value="WH-like_DNA-bd_sf"/>
</dbReference>
<dbReference type="InterPro" id="IPR011711">
    <property type="entry name" value="GntR_C"/>
</dbReference>
<dbReference type="Pfam" id="PF07729">
    <property type="entry name" value="FCD"/>
    <property type="match status" value="1"/>
</dbReference>
<evidence type="ECO:0000313" key="5">
    <source>
        <dbReference type="EMBL" id="KOO46668.1"/>
    </source>
</evidence>
<dbReference type="SUPFAM" id="SSF48008">
    <property type="entry name" value="GntR ligand-binding domain-like"/>
    <property type="match status" value="1"/>
</dbReference>
<dbReference type="PRINTS" id="PR00035">
    <property type="entry name" value="HTHGNTR"/>
</dbReference>
<dbReference type="GO" id="GO:0003677">
    <property type="term" value="F:DNA binding"/>
    <property type="evidence" value="ECO:0007669"/>
    <property type="project" value="UniProtKB-KW"/>
</dbReference>
<dbReference type="Proteomes" id="UP000037558">
    <property type="component" value="Unassembled WGS sequence"/>
</dbReference>
<dbReference type="InterPro" id="IPR036390">
    <property type="entry name" value="WH_DNA-bd_sf"/>
</dbReference>
<reference evidence="6" key="1">
    <citation type="submission" date="2015-08" db="EMBL/GenBank/DDBJ databases">
        <title>Fjat-14210 dsm16467.</title>
        <authorList>
            <person name="Liu B."/>
            <person name="Wang J."/>
            <person name="Zhu Y."/>
            <person name="Liu G."/>
            <person name="Chen Q."/>
            <person name="Chen Z."/>
            <person name="Lan J."/>
            <person name="Che J."/>
            <person name="Ge C."/>
            <person name="Shi H."/>
            <person name="Pan Z."/>
            <person name="Liu X."/>
        </authorList>
    </citation>
    <scope>NUCLEOTIDE SEQUENCE [LARGE SCALE GENOMIC DNA]</scope>
    <source>
        <strain evidence="6">DSM 16467</strain>
    </source>
</reference>
<dbReference type="SMART" id="SM00345">
    <property type="entry name" value="HTH_GNTR"/>
    <property type="match status" value="1"/>
</dbReference>
<dbReference type="InterPro" id="IPR000524">
    <property type="entry name" value="Tscrpt_reg_HTH_GntR"/>
</dbReference>
<dbReference type="Pfam" id="PF00392">
    <property type="entry name" value="GntR"/>
    <property type="match status" value="1"/>
</dbReference>
<accession>A0A0M0L7M6</accession>
<evidence type="ECO:0000259" key="4">
    <source>
        <dbReference type="PROSITE" id="PS50949"/>
    </source>
</evidence>
<gene>
    <name evidence="5" type="ORF">AMD01_10490</name>
</gene>
<dbReference type="PANTHER" id="PTHR43537:SF24">
    <property type="entry name" value="GLUCONATE OPERON TRANSCRIPTIONAL REPRESSOR"/>
    <property type="match status" value="1"/>
</dbReference>
<keyword evidence="3" id="KW-0804">Transcription</keyword>
<dbReference type="SUPFAM" id="SSF46785">
    <property type="entry name" value="Winged helix' DNA-binding domain"/>
    <property type="match status" value="1"/>
</dbReference>
<organism evidence="5 6">
    <name type="scientific">Priestia koreensis</name>
    <dbReference type="NCBI Taxonomy" id="284581"/>
    <lineage>
        <taxon>Bacteria</taxon>
        <taxon>Bacillati</taxon>
        <taxon>Bacillota</taxon>
        <taxon>Bacilli</taxon>
        <taxon>Bacillales</taxon>
        <taxon>Bacillaceae</taxon>
        <taxon>Priestia</taxon>
    </lineage>
</organism>
<proteinExistence type="predicted"/>
<dbReference type="PANTHER" id="PTHR43537">
    <property type="entry name" value="TRANSCRIPTIONAL REGULATOR, GNTR FAMILY"/>
    <property type="match status" value="1"/>
</dbReference>
<keyword evidence="6" id="KW-1185">Reference proteome</keyword>
<evidence type="ECO:0000313" key="6">
    <source>
        <dbReference type="Proteomes" id="UP000037558"/>
    </source>
</evidence>
<keyword evidence="1" id="KW-0805">Transcription regulation</keyword>
<dbReference type="GO" id="GO:0003700">
    <property type="term" value="F:DNA-binding transcription factor activity"/>
    <property type="evidence" value="ECO:0007669"/>
    <property type="project" value="InterPro"/>
</dbReference>
<comment type="caution">
    <text evidence="5">The sequence shown here is derived from an EMBL/GenBank/DDBJ whole genome shotgun (WGS) entry which is preliminary data.</text>
</comment>
<feature type="domain" description="HTH gntR-type" evidence="4">
    <location>
        <begin position="12"/>
        <end position="79"/>
    </location>
</feature>
<dbReference type="PATRIC" id="fig|284581.3.peg.2192"/>
<keyword evidence="2" id="KW-0238">DNA-binding</keyword>
<evidence type="ECO:0000256" key="3">
    <source>
        <dbReference type="ARBA" id="ARBA00023163"/>
    </source>
</evidence>
<dbReference type="InterPro" id="IPR008920">
    <property type="entry name" value="TF_FadR/GntR_C"/>
</dbReference>
<dbReference type="RefSeq" id="WP_053401759.1">
    <property type="nucleotide sequence ID" value="NZ_LILC01000013.1"/>
</dbReference>
<dbReference type="PROSITE" id="PS50949">
    <property type="entry name" value="HTH_GNTR"/>
    <property type="match status" value="1"/>
</dbReference>
<dbReference type="OrthoDB" id="9781630at2"/>
<evidence type="ECO:0000256" key="1">
    <source>
        <dbReference type="ARBA" id="ARBA00023015"/>
    </source>
</evidence>
<dbReference type="SMART" id="SM00895">
    <property type="entry name" value="FCD"/>
    <property type="match status" value="1"/>
</dbReference>
<sequence length="218" mass="24793">MKTNHMKPIQRRSLRDEVYETLKKAIITLELAPEQRLYDQELAEQFAVSRTPVREALKRLEDEGLVESFPGSYTRVTPLNTKEAEHAFTVVAALHALAAKLSCPKLQASDVEKLQRKNEELKQAIQEKDAMRAIEVDEQFHGVFLEAAGNPEISRALQAIIPKVQRLEVSQFSAEGGKQSVYQHEMIISACQNEEYEKVVQLVENNWLSLGKFMTEGR</sequence>
<protein>
    <submittedName>
        <fullName evidence="5">GntR family transcriptional regulator</fullName>
    </submittedName>
</protein>
<dbReference type="AlphaFoldDB" id="A0A0M0L7M6"/>
<dbReference type="Gene3D" id="1.20.120.530">
    <property type="entry name" value="GntR ligand-binding domain-like"/>
    <property type="match status" value="1"/>
</dbReference>
<name>A0A0M0L7M6_9BACI</name>
<dbReference type="CDD" id="cd07377">
    <property type="entry name" value="WHTH_GntR"/>
    <property type="match status" value="1"/>
</dbReference>